<dbReference type="GO" id="GO:0046872">
    <property type="term" value="F:metal ion binding"/>
    <property type="evidence" value="ECO:0007669"/>
    <property type="project" value="UniProtKB-KW"/>
</dbReference>
<gene>
    <name evidence="3" type="ORF">J9259_05990</name>
    <name evidence="4" type="ORF">KIY12_07465</name>
</gene>
<dbReference type="AlphaFoldDB" id="A0A8J7YPJ7"/>
<dbReference type="Gene3D" id="3.60.15.10">
    <property type="entry name" value="Ribonuclease Z/Hydroxyacylglutathione hydrolase-like"/>
    <property type="match status" value="1"/>
</dbReference>
<evidence type="ECO:0000259" key="2">
    <source>
        <dbReference type="SMART" id="SM00849"/>
    </source>
</evidence>
<accession>A0A8J7YPJ7</accession>
<dbReference type="GO" id="GO:0050313">
    <property type="term" value="F:sulfur dioxygenase activity"/>
    <property type="evidence" value="ECO:0007669"/>
    <property type="project" value="InterPro"/>
</dbReference>
<dbReference type="Proteomes" id="UP000750197">
    <property type="component" value="Unassembled WGS sequence"/>
</dbReference>
<comment type="caution">
    <text evidence="4">The sequence shown here is derived from an EMBL/GenBank/DDBJ whole genome shotgun (WGS) entry which is preliminary data.</text>
</comment>
<organism evidence="4 5">
    <name type="scientific">Candidatus Sysuiplasma superficiale</name>
    <dbReference type="NCBI Taxonomy" id="2823368"/>
    <lineage>
        <taxon>Archaea</taxon>
        <taxon>Methanobacteriati</taxon>
        <taxon>Thermoplasmatota</taxon>
        <taxon>Thermoplasmata</taxon>
        <taxon>Candidatus Sysuiplasmatales</taxon>
        <taxon>Candidatus Sysuiplasmataceae</taxon>
        <taxon>Candidatus Sysuiplasma</taxon>
    </lineage>
</organism>
<keyword evidence="1" id="KW-0479">Metal-binding</keyword>
<name>A0A8J7YPJ7_9ARCH</name>
<feature type="domain" description="Metallo-beta-lactamase" evidence="2">
    <location>
        <begin position="19"/>
        <end position="185"/>
    </location>
</feature>
<dbReference type="InterPro" id="IPR051682">
    <property type="entry name" value="Mito_Persulfide_Diox"/>
</dbReference>
<dbReference type="GO" id="GO:0006749">
    <property type="term" value="P:glutathione metabolic process"/>
    <property type="evidence" value="ECO:0007669"/>
    <property type="project" value="InterPro"/>
</dbReference>
<dbReference type="InterPro" id="IPR044528">
    <property type="entry name" value="POD-like_MBL-fold"/>
</dbReference>
<evidence type="ECO:0000256" key="1">
    <source>
        <dbReference type="ARBA" id="ARBA00022723"/>
    </source>
</evidence>
<evidence type="ECO:0000313" key="5">
    <source>
        <dbReference type="Proteomes" id="UP000750197"/>
    </source>
</evidence>
<proteinExistence type="predicted"/>
<dbReference type="EMBL" id="JAGVSJ010000013">
    <property type="protein sequence ID" value="MBX8632050.1"/>
    <property type="molecule type" value="Genomic_DNA"/>
</dbReference>
<dbReference type="InterPro" id="IPR001279">
    <property type="entry name" value="Metallo-B-lactamas"/>
</dbReference>
<dbReference type="PANTHER" id="PTHR43084">
    <property type="entry name" value="PERSULFIDE DIOXYGENASE ETHE1"/>
    <property type="match status" value="1"/>
</dbReference>
<evidence type="ECO:0000313" key="4">
    <source>
        <dbReference type="EMBL" id="MBX8644540.1"/>
    </source>
</evidence>
<dbReference type="InterPro" id="IPR036866">
    <property type="entry name" value="RibonucZ/Hydroxyglut_hydro"/>
</dbReference>
<dbReference type="CDD" id="cd07724">
    <property type="entry name" value="POD-like_MBL-fold"/>
    <property type="match status" value="1"/>
</dbReference>
<dbReference type="PANTHER" id="PTHR43084:SF1">
    <property type="entry name" value="PERSULFIDE DIOXYGENASE ETHE1, MITOCHONDRIAL"/>
    <property type="match status" value="1"/>
</dbReference>
<sequence>MVDLSKDLYFHQFVREETGCLSYLVGDLMTGDAIVIDPLQENAEEYLRVADAHAITINKALDTHSHADHFSALQNFKDKVDAELFMSEITPAAFDFTRLKDGSTITVGNVPLKVIYTPGHTPDHVSLVVAQRLLISGDSLFVGGVARPDLVLSETEDVRSRAGLLYDSVHRLLELDDYYELYPGHFAGSSCGAGLGHKSSSTIGFERRFNGTVQRSRKEEFVDFVVNTTYPPIPDYQLIKKYNLGLIERKPEVRSVS</sequence>
<protein>
    <submittedName>
        <fullName evidence="4">MBL fold metallo-hydrolase</fullName>
    </submittedName>
</protein>
<dbReference type="EMBL" id="JAHEAC010000072">
    <property type="protein sequence ID" value="MBX8644540.1"/>
    <property type="molecule type" value="Genomic_DNA"/>
</dbReference>
<dbReference type="Pfam" id="PF00753">
    <property type="entry name" value="Lactamase_B"/>
    <property type="match status" value="1"/>
</dbReference>
<reference evidence="4" key="1">
    <citation type="submission" date="2021-05" db="EMBL/GenBank/DDBJ databases">
        <title>Genomic insights into ecological role and evolution of a novel Thermoplasmata order Candidatus Sysuiplasmatales.</title>
        <authorList>
            <person name="Yuan Y."/>
        </authorList>
    </citation>
    <scope>NUCLEOTIDE SEQUENCE</scope>
    <source>
        <strain evidence="4">TUT19-bin139</strain>
        <strain evidence="3">YP2-bin.285</strain>
    </source>
</reference>
<dbReference type="SUPFAM" id="SSF56281">
    <property type="entry name" value="Metallo-hydrolase/oxidoreductase"/>
    <property type="match status" value="1"/>
</dbReference>
<dbReference type="Proteomes" id="UP000716004">
    <property type="component" value="Unassembled WGS sequence"/>
</dbReference>
<dbReference type="SMART" id="SM00849">
    <property type="entry name" value="Lactamase_B"/>
    <property type="match status" value="1"/>
</dbReference>
<evidence type="ECO:0000313" key="3">
    <source>
        <dbReference type="EMBL" id="MBX8632050.1"/>
    </source>
</evidence>
<dbReference type="GO" id="GO:0070813">
    <property type="term" value="P:hydrogen sulfide metabolic process"/>
    <property type="evidence" value="ECO:0007669"/>
    <property type="project" value="TreeGrafter"/>
</dbReference>